<dbReference type="EMBL" id="BONG01000024">
    <property type="protein sequence ID" value="GIF90525.1"/>
    <property type="molecule type" value="Genomic_DNA"/>
</dbReference>
<evidence type="ECO:0000259" key="1">
    <source>
        <dbReference type="PROSITE" id="PS51387"/>
    </source>
</evidence>
<dbReference type="Pfam" id="PF01565">
    <property type="entry name" value="FAD_binding_4"/>
    <property type="match status" value="1"/>
</dbReference>
<dbReference type="Proteomes" id="UP000619293">
    <property type="component" value="Unassembled WGS sequence"/>
</dbReference>
<protein>
    <recommendedName>
        <fullName evidence="1">FAD-binding PCMH-type domain-containing protein</fullName>
    </recommendedName>
</protein>
<dbReference type="PROSITE" id="PS51387">
    <property type="entry name" value="FAD_PCMH"/>
    <property type="match status" value="1"/>
</dbReference>
<dbReference type="SUPFAM" id="SSF56176">
    <property type="entry name" value="FAD-binding/transporter-associated domain-like"/>
    <property type="match status" value="1"/>
</dbReference>
<evidence type="ECO:0000313" key="3">
    <source>
        <dbReference type="Proteomes" id="UP000619293"/>
    </source>
</evidence>
<dbReference type="InterPro" id="IPR036318">
    <property type="entry name" value="FAD-bd_PCMH-like_sf"/>
</dbReference>
<dbReference type="InterPro" id="IPR006094">
    <property type="entry name" value="Oxid_FAD_bind_N"/>
</dbReference>
<proteinExistence type="predicted"/>
<comment type="caution">
    <text evidence="2">The sequence shown here is derived from an EMBL/GenBank/DDBJ whole genome shotgun (WGS) entry which is preliminary data.</text>
</comment>
<feature type="domain" description="FAD-binding PCMH-type" evidence="1">
    <location>
        <begin position="29"/>
        <end position="208"/>
    </location>
</feature>
<dbReference type="InterPro" id="IPR016166">
    <property type="entry name" value="FAD-bd_PCMH"/>
</dbReference>
<dbReference type="Gene3D" id="3.30.465.10">
    <property type="match status" value="1"/>
</dbReference>
<dbReference type="GO" id="GO:0071949">
    <property type="term" value="F:FAD binding"/>
    <property type="evidence" value="ECO:0007669"/>
    <property type="project" value="InterPro"/>
</dbReference>
<gene>
    <name evidence="2" type="ORF">Cch02nite_39690</name>
</gene>
<keyword evidence="3" id="KW-1185">Reference proteome</keyword>
<accession>A0A8J3K4G0</accession>
<sequence>MTAPVREESELDGLRLGCPVRPASRLDAVDGALVRWVAAPRDLAEAAALMRRAHELGLTVLARGNGSKACWLDPPPVVDLLVDLSDLAELRYDATTEQLTVGAGVGVAAAQDVLARSGRRLALDPPSARATFGGVLAAAEFGPLTHLYGPPAVQVVDATVVLPDGTVTTVADRARLLGSSIFDLRWTHPGGLHPASLIVEVTLRTFPLAPAAAWVVCPVLQPLQVATLRDDVLAANLAPAAIELDMPGVRRTPQAGGRRDATGVMAVLLEGSSVGLADRGRLLVRRLGGHAYLTTQAPLWWGKYPFRPDEVAVRLYAPEGDLHSVCYTLVDAIGSPVPVRGSIGVGQAWAAVPGELPAGRLVSVLETLREVLLARSGSAVVQAAPPHLRELLAPYRVP</sequence>
<dbReference type="InterPro" id="IPR016169">
    <property type="entry name" value="FAD-bd_PCMH_sub2"/>
</dbReference>
<reference evidence="2 3" key="1">
    <citation type="submission" date="2021-01" db="EMBL/GenBank/DDBJ databases">
        <title>Whole genome shotgun sequence of Catellatospora chokoriensis NBRC 107358.</title>
        <authorList>
            <person name="Komaki H."/>
            <person name="Tamura T."/>
        </authorList>
    </citation>
    <scope>NUCLEOTIDE SEQUENCE [LARGE SCALE GENOMIC DNA]</scope>
    <source>
        <strain evidence="2 3">NBRC 107358</strain>
    </source>
</reference>
<evidence type="ECO:0000313" key="2">
    <source>
        <dbReference type="EMBL" id="GIF90525.1"/>
    </source>
</evidence>
<dbReference type="PANTHER" id="PTHR11748:SF103">
    <property type="entry name" value="GLYCOLATE OXIDASE SUBUNIT GLCE"/>
    <property type="match status" value="1"/>
</dbReference>
<organism evidence="2 3">
    <name type="scientific">Catellatospora chokoriensis</name>
    <dbReference type="NCBI Taxonomy" id="310353"/>
    <lineage>
        <taxon>Bacteria</taxon>
        <taxon>Bacillati</taxon>
        <taxon>Actinomycetota</taxon>
        <taxon>Actinomycetes</taxon>
        <taxon>Micromonosporales</taxon>
        <taxon>Micromonosporaceae</taxon>
        <taxon>Catellatospora</taxon>
    </lineage>
</organism>
<name>A0A8J3K4G0_9ACTN</name>
<dbReference type="PANTHER" id="PTHR11748">
    <property type="entry name" value="D-LACTATE DEHYDROGENASE"/>
    <property type="match status" value="1"/>
</dbReference>
<dbReference type="AlphaFoldDB" id="A0A8J3K4G0"/>